<sequence length="1886" mass="206082">MEAQRSLYAKFFGEMGVMMDWISMYQKERTPQEQLGFQFALTETMDLWYAHQGTTVYMLTAPPERSGRSYSDSGWPTYERCSAEQIKKFFLLEAKWKLCMDLGREDVKDMEQQRAWPIGPEDFDTLIETKKFTNGADSNAVKTLFRKMSAKQLGGIKKLDFFSMKTPNVTDCERLGSLPELVEMWCDGGVSMKKDNQIRDGGFRAILSAAVHSMPKLAKLWVESNQITAVGVDAMAKSIRAGALSKLSHLGINANLLADAGVVSLAHLSADGFLPKLRLLFLHNSQITREGFAGLSLACARGAFKVLEELSIGFNLLGDNGILAFSRACEVGALQQLRQLFFQRCAIGDVGFQSLADSLGRKALPKLSAIDLQMNPISLDVVSMLTQKPANVTISNRGGIQGLEVQLAAAPRTEADAAALRLVVECGLWDSYWGVKGFPFDPGLPTRLQTATGNVPKFVSWPGQRSQQSKRWSSLSRLLSVSPIATPRRVVHHAGVALFMYRHTWVGHFGHNLLHNLACIIETFDEWRMLHLLPKRTATYVALDLGAHGSEELPMKMLSMLFHRVLSASQLPTDEEHVFEHALLGQAHRHMLHMSVYATPSLAQRRLYRSMGALLELSFCRGARAICTAPASVDPKQKMPGLSWLIAAGRGVERCAQTNHSTNISADPSLPPVRALVAVRCSAADVTAKRCRNEDPNGSKGRRALLNEDEVIAALITVSAGTCVFTANPGTLPLAQQVMLFRSMDVLVAASGSALIGMFFMRPRAVVVELLSFQGTSVPDTTWHELGISLGLTYKVLHEQHWFARTALPWDRREAIHVEPSELVDLVRSSLHTAYGDPSEVVTQVGPRVDLELAYAEDMLEEAPAPQPVEAPAPHPDAAPYADNDAAPPIIEAGDSMWQQIAGSARVHVKLKGVHVHTCSPGGAQQHSEGVMPPRVVHFVENAATVPCESGVAPRIFEVDPMHVTVETDSEDDATADASAMPRMRVSEDLLDKLSQSHASALTAFGDLIDNARESEATMMRIDIRKHPRPAEARAGMGGAHDGVSRPQASISHGTVSGRMRTTLADLMLVLEDDGHGMSEGIVRMGLGSIGHTSKSLSGGSGLHYGFGSKTALSKLAEFCLIFTRAEGGHRTVALLSSSFSIARGMGEMLVPICTWERTADELLRETDEKTSPLTLKQRRASRDELLRCAHLPFASEAELLDVFKQGLFADGGTGTCLVCWSLKPVLTVRVHGARGDASDIVIRPNASDPPPITSLRAYCELLYLHAPSATPPLVPVLKIVLRGREVRYRNWDAYLCDLRHTVTLPDPAENEVEAQYDIVDGPGAAALRREAKKVSQQARATLTIGYAQTLDDVYNTLSWPSGSLKGVSATVMSERKRAVTEEQTGFAFYHNGRLIRILEKLVLAASNSIATSTRRITHYGQGLTGYVSENYLAPEHNKAVYKRAELFASLKNAVKRSCQKHLREKVRPLPWAATPKHKGHPRKSLADECQREARMRPKDISDTTVGRVIAVSAGRYKLRMDDMLLSARSYRANELVETVFDPYELDRSMSPAPASLSGCYVEVWWLSEGDQHDDAHDDAEAAHDDWWRATLRHRPDLGESGWFDLEYEVDQTCEEVFIGISPGTRLMASVAFRRDGEKLVWKFPNVTDKDMFNLRRVDAAADELRRTMLQRMLRPECASAVLVGDTAEMPRPPASAAPASVEPASLEQPDAVAADVAPSRAAEAAASSSAMRSTARQRAAASSSAMRSIAGQRNAAPAVGAVAGVGAAAVASTEQLRRRQATATPVHSSAADVARAAAAAEGLELVLSSKSQTGFKGVWKRKGAKFDVYEVQVTENGKGRSMGTFATPEEAALCYARYIEAERQSTAQWPAAQEQALFPGFVNPG</sequence>
<evidence type="ECO:0000259" key="2">
    <source>
        <dbReference type="Pfam" id="PF04577"/>
    </source>
</evidence>
<comment type="caution">
    <text evidence="3">The sequence shown here is derived from an EMBL/GenBank/DDBJ whole genome shotgun (WGS) entry which is preliminary data.</text>
</comment>
<dbReference type="InterPro" id="IPR016177">
    <property type="entry name" value="DNA-bd_dom_sf"/>
</dbReference>
<dbReference type="PANTHER" id="PTHR23336">
    <property type="entry name" value="ZINC FINGER CW-TYPE COILED-COIL DOMAIN PROTEIN 3"/>
    <property type="match status" value="1"/>
</dbReference>
<feature type="region of interest" description="Disordered" evidence="1">
    <location>
        <begin position="1689"/>
        <end position="1719"/>
    </location>
</feature>
<accession>A0A0M0JDD3</accession>
<dbReference type="InterPro" id="IPR045261">
    <property type="entry name" value="MORC_ATPase"/>
</dbReference>
<dbReference type="Pfam" id="PF04577">
    <property type="entry name" value="Glyco_transf_61"/>
    <property type="match status" value="1"/>
</dbReference>
<dbReference type="Proteomes" id="UP000037460">
    <property type="component" value="Unassembled WGS sequence"/>
</dbReference>
<dbReference type="GO" id="GO:0016757">
    <property type="term" value="F:glycosyltransferase activity"/>
    <property type="evidence" value="ECO:0007669"/>
    <property type="project" value="InterPro"/>
</dbReference>
<name>A0A0M0JDD3_9EUKA</name>
<keyword evidence="4" id="KW-1185">Reference proteome</keyword>
<evidence type="ECO:0000256" key="1">
    <source>
        <dbReference type="SAM" id="MobiDB-lite"/>
    </source>
</evidence>
<dbReference type="GO" id="GO:0016887">
    <property type="term" value="F:ATP hydrolysis activity"/>
    <property type="evidence" value="ECO:0007669"/>
    <property type="project" value="InterPro"/>
</dbReference>
<dbReference type="SMART" id="SM00368">
    <property type="entry name" value="LRR_RI"/>
    <property type="match status" value="4"/>
</dbReference>
<feature type="non-terminal residue" evidence="3">
    <location>
        <position position="1886"/>
    </location>
</feature>
<dbReference type="InterPro" id="IPR032675">
    <property type="entry name" value="LRR_dom_sf"/>
</dbReference>
<organism evidence="3 4">
    <name type="scientific">Chrysochromulina tobinii</name>
    <dbReference type="NCBI Taxonomy" id="1460289"/>
    <lineage>
        <taxon>Eukaryota</taxon>
        <taxon>Haptista</taxon>
        <taxon>Haptophyta</taxon>
        <taxon>Prymnesiophyceae</taxon>
        <taxon>Prymnesiales</taxon>
        <taxon>Chrysochromulinaceae</taxon>
        <taxon>Chrysochromulina</taxon>
    </lineage>
</organism>
<gene>
    <name evidence="3" type="ORF">Ctob_005260</name>
</gene>
<dbReference type="Gene3D" id="3.80.10.10">
    <property type="entry name" value="Ribonuclease Inhibitor"/>
    <property type="match status" value="1"/>
</dbReference>
<protein>
    <submittedName>
        <fullName evidence="3">Morc family cw-type zinc finger protein 1</fullName>
    </submittedName>
</protein>
<dbReference type="EMBL" id="JWZX01003076">
    <property type="protein sequence ID" value="KOO24594.1"/>
    <property type="molecule type" value="Genomic_DNA"/>
</dbReference>
<evidence type="ECO:0000313" key="3">
    <source>
        <dbReference type="EMBL" id="KOO24594.1"/>
    </source>
</evidence>
<feature type="domain" description="Glycosyltransferase 61 catalytic" evidence="2">
    <location>
        <begin position="690"/>
        <end position="768"/>
    </location>
</feature>
<reference evidence="4" key="1">
    <citation type="journal article" date="2015" name="PLoS Genet.">
        <title>Genome Sequence and Transcriptome Analyses of Chrysochromulina tobin: Metabolic Tools for Enhanced Algal Fitness in the Prominent Order Prymnesiales (Haptophyceae).</title>
        <authorList>
            <person name="Hovde B.T."/>
            <person name="Deodato C.R."/>
            <person name="Hunsperger H.M."/>
            <person name="Ryken S.A."/>
            <person name="Yost W."/>
            <person name="Jha R.K."/>
            <person name="Patterson J."/>
            <person name="Monnat R.J. Jr."/>
            <person name="Barlow S.B."/>
            <person name="Starkenburg S.R."/>
            <person name="Cattolico R.A."/>
        </authorList>
    </citation>
    <scope>NUCLEOTIDE SEQUENCE</scope>
    <source>
        <strain evidence="4">CCMP291</strain>
    </source>
</reference>
<feature type="region of interest" description="Disordered" evidence="1">
    <location>
        <begin position="1032"/>
        <end position="1052"/>
    </location>
</feature>
<feature type="region of interest" description="Disordered" evidence="1">
    <location>
        <begin position="864"/>
        <end position="886"/>
    </location>
</feature>
<dbReference type="SUPFAM" id="SSF52047">
    <property type="entry name" value="RNI-like"/>
    <property type="match status" value="1"/>
</dbReference>
<feature type="compositionally biased region" description="Pro residues" evidence="1">
    <location>
        <begin position="865"/>
        <end position="877"/>
    </location>
</feature>
<feature type="compositionally biased region" description="Low complexity" evidence="1">
    <location>
        <begin position="1697"/>
        <end position="1719"/>
    </location>
</feature>
<dbReference type="PANTHER" id="PTHR23336:SF50">
    <property type="entry name" value="PROTEIN MICRORCHIDIA 1-RELATED"/>
    <property type="match status" value="1"/>
</dbReference>
<evidence type="ECO:0000313" key="4">
    <source>
        <dbReference type="Proteomes" id="UP000037460"/>
    </source>
</evidence>
<dbReference type="InterPro" id="IPR049625">
    <property type="entry name" value="Glyco_transf_61_cat"/>
</dbReference>
<dbReference type="GO" id="GO:0005634">
    <property type="term" value="C:nucleus"/>
    <property type="evidence" value="ECO:0007669"/>
    <property type="project" value="TreeGrafter"/>
</dbReference>
<dbReference type="SUPFAM" id="SSF54171">
    <property type="entry name" value="DNA-binding domain"/>
    <property type="match status" value="1"/>
</dbReference>
<proteinExistence type="predicted"/>
<dbReference type="GO" id="GO:0003677">
    <property type="term" value="F:DNA binding"/>
    <property type="evidence" value="ECO:0007669"/>
    <property type="project" value="InterPro"/>
</dbReference>